<evidence type="ECO:0000313" key="3">
    <source>
        <dbReference type="Proteomes" id="UP000295499"/>
    </source>
</evidence>
<evidence type="ECO:0000259" key="1">
    <source>
        <dbReference type="SMART" id="SM00829"/>
    </source>
</evidence>
<dbReference type="Pfam" id="PF13602">
    <property type="entry name" value="ADH_zinc_N_2"/>
    <property type="match status" value="1"/>
</dbReference>
<dbReference type="Pfam" id="PF08240">
    <property type="entry name" value="ADH_N"/>
    <property type="match status" value="1"/>
</dbReference>
<keyword evidence="3" id="KW-1185">Reference proteome</keyword>
<dbReference type="EMBL" id="SNWM01000004">
    <property type="protein sequence ID" value="TDO20912.1"/>
    <property type="molecule type" value="Genomic_DNA"/>
</dbReference>
<dbReference type="GO" id="GO:0016491">
    <property type="term" value="F:oxidoreductase activity"/>
    <property type="evidence" value="ECO:0007669"/>
    <property type="project" value="InterPro"/>
</dbReference>
<gene>
    <name evidence="2" type="ORF">CLV32_3548</name>
</gene>
<organism evidence="2 3">
    <name type="scientific">Pedobacter duraquae</name>
    <dbReference type="NCBI Taxonomy" id="425511"/>
    <lineage>
        <taxon>Bacteria</taxon>
        <taxon>Pseudomonadati</taxon>
        <taxon>Bacteroidota</taxon>
        <taxon>Sphingobacteriia</taxon>
        <taxon>Sphingobacteriales</taxon>
        <taxon>Sphingobacteriaceae</taxon>
        <taxon>Pedobacter</taxon>
    </lineage>
</organism>
<feature type="domain" description="Enoyl reductase (ER)" evidence="1">
    <location>
        <begin position="10"/>
        <end position="310"/>
    </location>
</feature>
<dbReference type="SUPFAM" id="SSF50129">
    <property type="entry name" value="GroES-like"/>
    <property type="match status" value="1"/>
</dbReference>
<dbReference type="SMART" id="SM00829">
    <property type="entry name" value="PKS_ER"/>
    <property type="match status" value="1"/>
</dbReference>
<dbReference type="InterPro" id="IPR020843">
    <property type="entry name" value="ER"/>
</dbReference>
<dbReference type="RefSeq" id="WP_133557791.1">
    <property type="nucleotide sequence ID" value="NZ_SNWM01000004.1"/>
</dbReference>
<dbReference type="InterPro" id="IPR036291">
    <property type="entry name" value="NAD(P)-bd_dom_sf"/>
</dbReference>
<protein>
    <submittedName>
        <fullName evidence="2">NADPH:quinone reductase-like Zn-dependent oxidoreductase</fullName>
    </submittedName>
</protein>
<dbReference type="AlphaFoldDB" id="A0A4R6IFN8"/>
<accession>A0A4R6IFN8</accession>
<dbReference type="Gene3D" id="3.90.180.10">
    <property type="entry name" value="Medium-chain alcohol dehydrogenases, catalytic domain"/>
    <property type="match status" value="1"/>
</dbReference>
<comment type="caution">
    <text evidence="2">The sequence shown here is derived from an EMBL/GenBank/DDBJ whole genome shotgun (WGS) entry which is preliminary data.</text>
</comment>
<dbReference type="Proteomes" id="UP000295499">
    <property type="component" value="Unassembled WGS sequence"/>
</dbReference>
<dbReference type="CDD" id="cd08267">
    <property type="entry name" value="MDR1"/>
    <property type="match status" value="1"/>
</dbReference>
<dbReference type="PANTHER" id="PTHR11695">
    <property type="entry name" value="ALCOHOL DEHYDROGENASE RELATED"/>
    <property type="match status" value="1"/>
</dbReference>
<dbReference type="InterPro" id="IPR013154">
    <property type="entry name" value="ADH-like_N"/>
</dbReference>
<sequence>MKTISYSQFGDADVLQMTEVVTPSVTDKTVLIKVKAVSINPLDWKIRNGEMKLMSGSKFPKKIGIDFSGVVEDTGNSIKSYKKGDQVFGLLNVFKGGALAEYIVAEEKDIAPKPKKISFEQAAAAPVVGSATIQIFQTLVSVQRGSEILINGGSGGIGMFAIQIAKMKGAIVTAVVSTSGLKVAKDWGSDFVIDYRKDDVLKAGKLYDIIIDLSNKMPYTKATTILKSSATYVHTAPGPKEIISSFLTNIFSNKKYKVLMLKPSLSYLITLTKYIDLGLSILVSKGYPFNDFKKAYTEVPKEQTIGKAVIVVGEETIESVSAIEP</sequence>
<dbReference type="PANTHER" id="PTHR11695:SF294">
    <property type="entry name" value="RETICULON-4-INTERACTING PROTEIN 1, MITOCHONDRIAL"/>
    <property type="match status" value="1"/>
</dbReference>
<dbReference type="SUPFAM" id="SSF51735">
    <property type="entry name" value="NAD(P)-binding Rossmann-fold domains"/>
    <property type="match status" value="1"/>
</dbReference>
<proteinExistence type="predicted"/>
<reference evidence="2 3" key="1">
    <citation type="submission" date="2019-03" db="EMBL/GenBank/DDBJ databases">
        <title>Genomic Encyclopedia of Archaeal and Bacterial Type Strains, Phase II (KMG-II): from individual species to whole genera.</title>
        <authorList>
            <person name="Goeker M."/>
        </authorList>
    </citation>
    <scope>NUCLEOTIDE SEQUENCE [LARGE SCALE GENOMIC DNA]</scope>
    <source>
        <strain evidence="2 3">DSM 19034</strain>
    </source>
</reference>
<dbReference type="InterPro" id="IPR011032">
    <property type="entry name" value="GroES-like_sf"/>
</dbReference>
<dbReference type="OrthoDB" id="9787435at2"/>
<dbReference type="Gene3D" id="3.40.50.720">
    <property type="entry name" value="NAD(P)-binding Rossmann-like Domain"/>
    <property type="match status" value="1"/>
</dbReference>
<dbReference type="InterPro" id="IPR050700">
    <property type="entry name" value="YIM1/Zinc_Alcohol_DH_Fams"/>
</dbReference>
<name>A0A4R6IFN8_9SPHI</name>
<evidence type="ECO:0000313" key="2">
    <source>
        <dbReference type="EMBL" id="TDO20912.1"/>
    </source>
</evidence>